<evidence type="ECO:0000313" key="18">
    <source>
        <dbReference type="EMBL" id="ADM11561.1"/>
    </source>
</evidence>
<comment type="subcellular location">
    <subcellularLocation>
        <location evidence="2">Cytoplasm</location>
        <location evidence="2">Cytosol</location>
    </subcellularLocation>
</comment>
<keyword evidence="11 15" id="KW-0863">Zinc-finger</keyword>
<dbReference type="VEuPathDB" id="MicrosporidiaDB:Eint_051140"/>
<sequence length="1061" mass="122361">MNPFAEDIQFDPRLYEVVSRAGKKNDKTKLKGLRELNDMLDGVDLEANIDTLLEVVEDAMKSQDLQIKNLSIDILYRLLSSVKDRLKFKRVLSIWLYGFIENPVYSTSKKIFTEFVRIEELEDEFVQILNFKENPVLGLSCLQLLVKKGRKDYSGVISENIKYLDLNSARELREIYKLCKMQGKIEGLYKKVVEVRGPNLANLKWKILLDIFGSVPECIKSDGKYLDSETLSRAVEKLDVCDDIPVRTIDALRIVFPKIKDKRHYMKGYLKNGSIEEICILEFLNDFHFLNENAGFETVNKLIENVMNIHFQSDRDVEKSISKMNIEVHSESCPSPNEKLRESHEHICSLDESDFRGSILRMLLSSLDGLHGKKKIIRADILGIELNPDEFSKEEIEEVFQHSVNVFPKDYILNSSFSCNLLPLVLKYPEDVGEEKIRKTICKDNLFLFIPVCKDLDFLRSLVFSYDNRSINEIYLSSDIPSELDLDFYYRLGDKIDKPRIVDYKRVLEQYLDREFISGMIESEIMDRNVLYTTVVEQLSLTDVPISTSYTSAFYDWDECFYRDIKIREQSQMVLGLRDVYICIHKGALEAFLLLVLDAMCDDEDESLDEKLKSMGVPGGKKALAESVLGSQSAIEKWKNTDLGTNQHFVEKVFFDLGLPSRRCGDKKLEQLLEEGGPRAIDYVFRKHIIPPRFVASVDFSYLSNKALMYVIGILERGSRNGFPIRFEEFPVEDLESCFCVDRKAIDTHLLESLGLVRTLEDLGIEEVVQMIEKDQQLQRKELYKKRYSIYSPLLRTIYIHVANSILNMYSISRLDINSVDDEVYSLLRGCLFESEILFWNLLLNSLLTIRNIRVNAFLEKMVGKNEKWKEFLQDADLEQRSLFAFVFPNLFATAPKMEIFLDPFILKETSIGVIDVSAKTQKLTNGFDIRITYEAGGTQFTALISIPSDYPYKKPIFTSEMGKKSLLNLKINEMIKRCSKFMELVGLWKINIDEKLSGHGECPICYLVIDIHDSSFPNAQCETCKNKFHSRCIVKWVAAGTRNNCPMCRRPIEVIPGKGT</sequence>
<proteinExistence type="inferred from homology"/>
<comment type="pathway">
    <text evidence="3 16">Protein modification; protein ubiquitination.</text>
</comment>
<dbReference type="EMBL" id="CP001946">
    <property type="protein sequence ID" value="ADM11561.1"/>
    <property type="molecule type" value="Genomic_DNA"/>
</dbReference>
<evidence type="ECO:0000256" key="14">
    <source>
        <dbReference type="ARBA" id="ARBA00055150"/>
    </source>
</evidence>
<dbReference type="GO" id="GO:0043023">
    <property type="term" value="F:ribosomal large subunit binding"/>
    <property type="evidence" value="ECO:0007669"/>
    <property type="project" value="TreeGrafter"/>
</dbReference>
<evidence type="ECO:0000259" key="17">
    <source>
        <dbReference type="PROSITE" id="PS50089"/>
    </source>
</evidence>
<dbReference type="InterPro" id="IPR001841">
    <property type="entry name" value="Znf_RING"/>
</dbReference>
<comment type="function">
    <text evidence="16">E3 ubiquitin-protein ligase. Component of the ribosome quality control complex (RQC), a ribosome-associated complex that mediates ubiquitination and extraction of incompletely synthesized nascent chains for proteasomal degradation.</text>
</comment>
<evidence type="ECO:0000256" key="13">
    <source>
        <dbReference type="ARBA" id="ARBA00022833"/>
    </source>
</evidence>
<evidence type="ECO:0000256" key="6">
    <source>
        <dbReference type="ARBA" id="ARBA00017157"/>
    </source>
</evidence>
<dbReference type="RefSeq" id="XP_003072921.1">
    <property type="nucleotide sequence ID" value="XM_003072875.1"/>
</dbReference>
<dbReference type="GO" id="GO:0005829">
    <property type="term" value="C:cytosol"/>
    <property type="evidence" value="ECO:0007669"/>
    <property type="project" value="UniProtKB-SubCell"/>
</dbReference>
<comment type="similarity">
    <text evidence="4 16">Belongs to the LTN1 family.</text>
</comment>
<dbReference type="GO" id="GO:1990112">
    <property type="term" value="C:RQC complex"/>
    <property type="evidence" value="ECO:0007669"/>
    <property type="project" value="UniProtKB-UniRule"/>
</dbReference>
<keyword evidence="8 16" id="KW-0808">Transferase</keyword>
<dbReference type="PANTHER" id="PTHR12389">
    <property type="entry name" value="ZINC FINGER PROTEIN 294"/>
    <property type="match status" value="1"/>
</dbReference>
<evidence type="ECO:0000256" key="9">
    <source>
        <dbReference type="ARBA" id="ARBA00022723"/>
    </source>
</evidence>
<dbReference type="GO" id="GO:0008270">
    <property type="term" value="F:zinc ion binding"/>
    <property type="evidence" value="ECO:0007669"/>
    <property type="project" value="UniProtKB-KW"/>
</dbReference>
<gene>
    <name evidence="18" type="ORF">Eint_051140</name>
</gene>
<evidence type="ECO:0000256" key="3">
    <source>
        <dbReference type="ARBA" id="ARBA00004906"/>
    </source>
</evidence>
<dbReference type="SUPFAM" id="SSF57850">
    <property type="entry name" value="RING/U-box"/>
    <property type="match status" value="1"/>
</dbReference>
<dbReference type="AlphaFoldDB" id="E0S6X5"/>
<dbReference type="Proteomes" id="UP000002313">
    <property type="component" value="Chromosome V"/>
</dbReference>
<keyword evidence="10" id="KW-0677">Repeat</keyword>
<keyword evidence="19" id="KW-1185">Reference proteome</keyword>
<evidence type="ECO:0000313" key="19">
    <source>
        <dbReference type="Proteomes" id="UP000002313"/>
    </source>
</evidence>
<organism evidence="18 19">
    <name type="scientific">Encephalitozoon intestinalis (strain ATCC 50506)</name>
    <name type="common">Microsporidian parasite</name>
    <name type="synonym">Septata intestinalis</name>
    <dbReference type="NCBI Taxonomy" id="876142"/>
    <lineage>
        <taxon>Eukaryota</taxon>
        <taxon>Fungi</taxon>
        <taxon>Fungi incertae sedis</taxon>
        <taxon>Microsporidia</taxon>
        <taxon>Unikaryonidae</taxon>
        <taxon>Encephalitozoon</taxon>
    </lineage>
</organism>
<dbReference type="GO" id="GO:1990116">
    <property type="term" value="P:ribosome-associated ubiquitin-dependent protein catabolic process"/>
    <property type="evidence" value="ECO:0007669"/>
    <property type="project" value="UniProtKB-UniRule"/>
</dbReference>
<evidence type="ECO:0000256" key="5">
    <source>
        <dbReference type="ARBA" id="ARBA00012483"/>
    </source>
</evidence>
<dbReference type="PROSITE" id="PS50089">
    <property type="entry name" value="ZF_RING_2"/>
    <property type="match status" value="1"/>
</dbReference>
<comment type="subunit">
    <text evidence="16">Component of the ribosome quality control complex (RQC).</text>
</comment>
<dbReference type="InterPro" id="IPR039795">
    <property type="entry name" value="LTN1/Rkr1"/>
</dbReference>
<dbReference type="HOGENOM" id="CLU_291022_0_0_1"/>
<evidence type="ECO:0000256" key="8">
    <source>
        <dbReference type="ARBA" id="ARBA00022679"/>
    </source>
</evidence>
<accession>E0S6X5</accession>
<keyword evidence="13 16" id="KW-0862">Zinc</keyword>
<feature type="domain" description="RING-type" evidence="17">
    <location>
        <begin position="1003"/>
        <end position="1050"/>
    </location>
</feature>
<dbReference type="InterPro" id="IPR039804">
    <property type="entry name" value="RING-CH-C4HC3_LTN1"/>
</dbReference>
<evidence type="ECO:0000256" key="12">
    <source>
        <dbReference type="ARBA" id="ARBA00022786"/>
    </source>
</evidence>
<dbReference type="KEGG" id="ein:Eint_051140"/>
<comment type="function">
    <text evidence="14">E3 ubiquitin-protein ligase component of the ribosome quality control complex (RQC), a ribosome-associated complex that mediates ubiquitination and extraction of incompletely synthesized nascent chains for proteasomal degradation. Mediates ubiquitination of proteins derived from mRNAs lacking stop codons (non-stop proteins) and other translation arrest products induced by poly-lysine sequences and tandem rare codons. Ubiquitination leads to CDC48 recruitment for extraction and degradation of the incomplete translation product. May indirectly play a role in chromatin function and transcription.</text>
</comment>
<dbReference type="UniPathway" id="UPA00143"/>
<evidence type="ECO:0000256" key="16">
    <source>
        <dbReference type="RuleBase" id="RU367090"/>
    </source>
</evidence>
<dbReference type="GO" id="GO:0072344">
    <property type="term" value="P:rescue of stalled ribosome"/>
    <property type="evidence" value="ECO:0007669"/>
    <property type="project" value="UniProtKB-UniRule"/>
</dbReference>
<evidence type="ECO:0000256" key="10">
    <source>
        <dbReference type="ARBA" id="ARBA00022737"/>
    </source>
</evidence>
<dbReference type="CDD" id="cd16491">
    <property type="entry name" value="RING-CH-C4HC3_LTN1"/>
    <property type="match status" value="1"/>
</dbReference>
<dbReference type="GeneID" id="9699242"/>
<keyword evidence="12 16" id="KW-0833">Ubl conjugation pathway</keyword>
<dbReference type="GO" id="GO:0016567">
    <property type="term" value="P:protein ubiquitination"/>
    <property type="evidence" value="ECO:0007669"/>
    <property type="project" value="UniProtKB-UniPathway"/>
</dbReference>
<evidence type="ECO:0000256" key="15">
    <source>
        <dbReference type="PROSITE-ProRule" id="PRU00175"/>
    </source>
</evidence>
<dbReference type="SMART" id="SM00184">
    <property type="entry name" value="RING"/>
    <property type="match status" value="1"/>
</dbReference>
<name>E0S6X5_ENCIT</name>
<reference evidence="18 19" key="2">
    <citation type="journal article" date="2012" name="Proc. Natl. Acad. Sci. U.S.A.">
        <title>Gain and loss of multiple functionally related, horizontally transferred genes in the reduced genomes of two microsporidian parasites.</title>
        <authorList>
            <person name="Pombert J.-F."/>
            <person name="Selman M."/>
            <person name="Burki F."/>
            <person name="Bardell F.T."/>
            <person name="Farinelli L."/>
            <person name="Solter L.F."/>
            <person name="Whitman D.W."/>
            <person name="Weiss L.M."/>
            <person name="Corradi N."/>
            <person name="Keeling P.J."/>
        </authorList>
    </citation>
    <scope>NUCLEOTIDE SEQUENCE [LARGE SCALE GENOMIC DNA]</scope>
    <source>
        <strain evidence="18 19">ATCC 50506</strain>
    </source>
</reference>
<dbReference type="EC" id="2.3.2.27" evidence="5 16"/>
<evidence type="ECO:0000256" key="11">
    <source>
        <dbReference type="ARBA" id="ARBA00022771"/>
    </source>
</evidence>
<dbReference type="InterPro" id="IPR013083">
    <property type="entry name" value="Znf_RING/FYVE/PHD"/>
</dbReference>
<keyword evidence="7" id="KW-0963">Cytoplasm</keyword>
<dbReference type="FunFam" id="3.30.40.10:FF:000038">
    <property type="entry name" value="E3 ubiquitin-protein ligase listerin"/>
    <property type="match status" value="1"/>
</dbReference>
<reference evidence="18 19" key="1">
    <citation type="journal article" date="2010" name="Nat. Commun.">
        <title>The complete sequence of the smallest known nuclear genome from the microsporidian Encephalitozoon intestinalis.</title>
        <authorList>
            <person name="Corradi N."/>
            <person name="Pombert J.-F."/>
            <person name="Farinelli L."/>
            <person name="Didier E.S."/>
            <person name="Keeling P.J."/>
        </authorList>
    </citation>
    <scope>NUCLEOTIDE SEQUENCE [LARGE SCALE GENOMIC DNA]</scope>
    <source>
        <strain evidence="18 19">ATCC 50506</strain>
    </source>
</reference>
<keyword evidence="9 16" id="KW-0479">Metal-binding</keyword>
<dbReference type="GO" id="GO:0061630">
    <property type="term" value="F:ubiquitin protein ligase activity"/>
    <property type="evidence" value="ECO:0007669"/>
    <property type="project" value="UniProtKB-UniRule"/>
</dbReference>
<evidence type="ECO:0000256" key="2">
    <source>
        <dbReference type="ARBA" id="ARBA00004514"/>
    </source>
</evidence>
<comment type="catalytic activity">
    <reaction evidence="1 16">
        <text>S-ubiquitinyl-[E2 ubiquitin-conjugating enzyme]-L-cysteine + [acceptor protein]-L-lysine = [E2 ubiquitin-conjugating enzyme]-L-cysteine + N(6)-ubiquitinyl-[acceptor protein]-L-lysine.</text>
        <dbReference type="EC" id="2.3.2.27"/>
    </reaction>
</comment>
<evidence type="ECO:0000256" key="1">
    <source>
        <dbReference type="ARBA" id="ARBA00000900"/>
    </source>
</evidence>
<evidence type="ECO:0000256" key="7">
    <source>
        <dbReference type="ARBA" id="ARBA00022490"/>
    </source>
</evidence>
<dbReference type="SMART" id="SM01197">
    <property type="entry name" value="FANCL_C"/>
    <property type="match status" value="1"/>
</dbReference>
<dbReference type="OrthoDB" id="2191389at2759"/>
<dbReference type="Gene3D" id="3.30.40.10">
    <property type="entry name" value="Zinc/RING finger domain, C3HC4 (zinc finger)"/>
    <property type="match status" value="1"/>
</dbReference>
<evidence type="ECO:0000256" key="4">
    <source>
        <dbReference type="ARBA" id="ARBA00007997"/>
    </source>
</evidence>
<protein>
    <recommendedName>
        <fullName evidence="6 16">E3 ubiquitin-protein ligase listerin</fullName>
        <ecNumber evidence="5 16">2.3.2.27</ecNumber>
    </recommendedName>
    <alternativeName>
        <fullName evidence="16">RING-type E3 ubiquitin transferase listerin</fullName>
    </alternativeName>
</protein>
<dbReference type="PANTHER" id="PTHR12389:SF0">
    <property type="entry name" value="E3 UBIQUITIN-PROTEIN LIGASE LISTERIN"/>
    <property type="match status" value="1"/>
</dbReference>